<name>A0AAE3VTT3_9HYPH</name>
<dbReference type="Proteomes" id="UP001229244">
    <property type="component" value="Unassembled WGS sequence"/>
</dbReference>
<keyword evidence="2" id="KW-1185">Reference proteome</keyword>
<dbReference type="AlphaFoldDB" id="A0AAE3VTT3"/>
<accession>A0AAE3VTT3</accession>
<dbReference type="InterPro" id="IPR043128">
    <property type="entry name" value="Rev_trsase/Diguanyl_cyclase"/>
</dbReference>
<evidence type="ECO:0000313" key="1">
    <source>
        <dbReference type="EMBL" id="MDQ0317688.1"/>
    </source>
</evidence>
<reference evidence="1" key="1">
    <citation type="submission" date="2023-07" db="EMBL/GenBank/DDBJ databases">
        <title>Genomic Encyclopedia of Type Strains, Phase IV (KMG-IV): sequencing the most valuable type-strain genomes for metagenomic binning, comparative biology and taxonomic classification.</title>
        <authorList>
            <person name="Goeker M."/>
        </authorList>
    </citation>
    <scope>NUCLEOTIDE SEQUENCE</scope>
    <source>
        <strain evidence="1">DSM 21202</strain>
    </source>
</reference>
<dbReference type="Gene3D" id="3.30.70.270">
    <property type="match status" value="1"/>
</dbReference>
<gene>
    <name evidence="1" type="ORF">J2S73_004174</name>
</gene>
<dbReference type="EMBL" id="JAUSUL010000007">
    <property type="protein sequence ID" value="MDQ0317688.1"/>
    <property type="molecule type" value="Genomic_DNA"/>
</dbReference>
<dbReference type="RefSeq" id="WP_306887615.1">
    <property type="nucleotide sequence ID" value="NZ_JAUSUL010000007.1"/>
</dbReference>
<organism evidence="1 2">
    <name type="scientific">Amorphus orientalis</name>
    <dbReference type="NCBI Taxonomy" id="649198"/>
    <lineage>
        <taxon>Bacteria</taxon>
        <taxon>Pseudomonadati</taxon>
        <taxon>Pseudomonadota</taxon>
        <taxon>Alphaproteobacteria</taxon>
        <taxon>Hyphomicrobiales</taxon>
        <taxon>Amorphaceae</taxon>
        <taxon>Amorphus</taxon>
    </lineage>
</organism>
<sequence>MTRAAIDPSITLARAAIQEAERRGFSIDADTFRVWFAYVSDEDELVTAYIDRLDARGDEVSRDDIERLVQLLPTDPPKAALPLASVEPVMPEPEPEAPRPTAAVVTDIAEARQARPAATPKPMPAEPAEDPVFADEPRQRTTTPFDKLADLPNRHAFSKDVRRRWLHPESKRGPQTIFLSSCRRAGDTMPAEGRDHLVTPLQAVMLVALTRVFEKLGTVYRYDPQTIALILSGVNLRQTVSIAEAVRRSLEAKRELAESCGGGTVLFSSAAVSLMANEDPAKALALAGRCLSTAMSFDDSRVVCETDPVMQPPAAATGAERPIVDQYARIRQLLQS</sequence>
<comment type="caution">
    <text evidence="1">The sequence shown here is derived from an EMBL/GenBank/DDBJ whole genome shotgun (WGS) entry which is preliminary data.</text>
</comment>
<evidence type="ECO:0000313" key="2">
    <source>
        <dbReference type="Proteomes" id="UP001229244"/>
    </source>
</evidence>
<protein>
    <submittedName>
        <fullName evidence="1">GGDEF domain-containing protein</fullName>
    </submittedName>
</protein>
<proteinExistence type="predicted"/>